<evidence type="ECO:0000259" key="5">
    <source>
        <dbReference type="Pfam" id="PF01464"/>
    </source>
</evidence>
<reference evidence="6 7" key="1">
    <citation type="submission" date="2022-11" db="EMBL/GenBank/DDBJ databases">
        <title>Minimal conservation of predation-associated metabolite biosynthetic gene clusters underscores biosynthetic potential of Myxococcota including descriptions for ten novel species: Archangium lansinium sp. nov., Myxococcus landrumus sp. nov., Nannocystis bai.</title>
        <authorList>
            <person name="Ahearne A."/>
            <person name="Stevens C."/>
            <person name="Dowd S."/>
        </authorList>
    </citation>
    <scope>NUCLEOTIDE SEQUENCE [LARGE SCALE GENOMIC DNA]</scope>
    <source>
        <strain evidence="6 7">BB15-2</strain>
    </source>
</reference>
<dbReference type="InterPro" id="IPR011990">
    <property type="entry name" value="TPR-like_helical_dom_sf"/>
</dbReference>
<feature type="signal peptide" evidence="4">
    <location>
        <begin position="1"/>
        <end position="24"/>
    </location>
</feature>
<dbReference type="PROSITE" id="PS51257">
    <property type="entry name" value="PROKAR_LIPOPROTEIN"/>
    <property type="match status" value="1"/>
</dbReference>
<dbReference type="PANTHER" id="PTHR37423:SF2">
    <property type="entry name" value="MEMBRANE-BOUND LYTIC MUREIN TRANSGLYCOSYLASE C"/>
    <property type="match status" value="1"/>
</dbReference>
<dbReference type="PROSITE" id="PS00922">
    <property type="entry name" value="TRANSGLYCOSYLASE"/>
    <property type="match status" value="1"/>
</dbReference>
<accession>A0ABT5E9R0</accession>
<feature type="domain" description="Transglycosylase SLT" evidence="5">
    <location>
        <begin position="626"/>
        <end position="743"/>
    </location>
</feature>
<keyword evidence="7" id="KW-1185">Reference proteome</keyword>
<dbReference type="InterPro" id="IPR008258">
    <property type="entry name" value="Transglycosylase_SLT_dom_1"/>
</dbReference>
<evidence type="ECO:0000256" key="4">
    <source>
        <dbReference type="SAM" id="SignalP"/>
    </source>
</evidence>
<dbReference type="InterPro" id="IPR023346">
    <property type="entry name" value="Lysozyme-like_dom_sf"/>
</dbReference>
<dbReference type="Gene3D" id="1.25.40.10">
    <property type="entry name" value="Tetratricopeptide repeat domain"/>
    <property type="match status" value="2"/>
</dbReference>
<feature type="chain" id="PRO_5046193077" evidence="4">
    <location>
        <begin position="25"/>
        <end position="805"/>
    </location>
</feature>
<protein>
    <submittedName>
        <fullName evidence="6">Transglycosylase SLT domain-containing protein</fullName>
    </submittedName>
</protein>
<comment type="caution">
    <text evidence="6">The sequence shown here is derived from an EMBL/GenBank/DDBJ whole genome shotgun (WGS) entry which is preliminary data.</text>
</comment>
<dbReference type="Pfam" id="PF13174">
    <property type="entry name" value="TPR_6"/>
    <property type="match status" value="1"/>
</dbReference>
<feature type="repeat" description="TPR" evidence="2">
    <location>
        <begin position="359"/>
        <end position="392"/>
    </location>
</feature>
<dbReference type="Proteomes" id="UP001221686">
    <property type="component" value="Unassembled WGS sequence"/>
</dbReference>
<dbReference type="Gene3D" id="1.10.530.10">
    <property type="match status" value="1"/>
</dbReference>
<comment type="similarity">
    <text evidence="1">Belongs to the transglycosylase Slt family.</text>
</comment>
<dbReference type="RefSeq" id="WP_272091122.1">
    <property type="nucleotide sequence ID" value="NZ_JAQNDL010000003.1"/>
</dbReference>
<evidence type="ECO:0000256" key="2">
    <source>
        <dbReference type="PROSITE-ProRule" id="PRU00339"/>
    </source>
</evidence>
<dbReference type="SUPFAM" id="SSF48452">
    <property type="entry name" value="TPR-like"/>
    <property type="match status" value="2"/>
</dbReference>
<organism evidence="6 7">
    <name type="scientific">Nannocystis bainbridge</name>
    <dbReference type="NCBI Taxonomy" id="2995303"/>
    <lineage>
        <taxon>Bacteria</taxon>
        <taxon>Pseudomonadati</taxon>
        <taxon>Myxococcota</taxon>
        <taxon>Polyangia</taxon>
        <taxon>Nannocystales</taxon>
        <taxon>Nannocystaceae</taxon>
        <taxon>Nannocystis</taxon>
    </lineage>
</organism>
<evidence type="ECO:0000256" key="1">
    <source>
        <dbReference type="ARBA" id="ARBA00007734"/>
    </source>
</evidence>
<evidence type="ECO:0000313" key="7">
    <source>
        <dbReference type="Proteomes" id="UP001221686"/>
    </source>
</evidence>
<evidence type="ECO:0000313" key="6">
    <source>
        <dbReference type="EMBL" id="MDC0722594.1"/>
    </source>
</evidence>
<dbReference type="InterPro" id="IPR000189">
    <property type="entry name" value="Transglyc_AS"/>
</dbReference>
<dbReference type="SUPFAM" id="SSF53955">
    <property type="entry name" value="Lysozyme-like"/>
    <property type="match status" value="1"/>
</dbReference>
<dbReference type="Pfam" id="PF01464">
    <property type="entry name" value="SLT"/>
    <property type="match status" value="1"/>
</dbReference>
<dbReference type="EMBL" id="JAQNDL010000003">
    <property type="protein sequence ID" value="MDC0722594.1"/>
    <property type="molecule type" value="Genomic_DNA"/>
</dbReference>
<dbReference type="PROSITE" id="PS50005">
    <property type="entry name" value="TPR"/>
    <property type="match status" value="1"/>
</dbReference>
<keyword evidence="4" id="KW-0732">Signal</keyword>
<evidence type="ECO:0000256" key="3">
    <source>
        <dbReference type="SAM" id="MobiDB-lite"/>
    </source>
</evidence>
<proteinExistence type="inferred from homology"/>
<dbReference type="CDD" id="cd13401">
    <property type="entry name" value="Slt70-like"/>
    <property type="match status" value="1"/>
</dbReference>
<feature type="compositionally biased region" description="Basic and acidic residues" evidence="3">
    <location>
        <begin position="37"/>
        <end position="56"/>
    </location>
</feature>
<dbReference type="PANTHER" id="PTHR37423">
    <property type="entry name" value="SOLUBLE LYTIC MUREIN TRANSGLYCOSYLASE-RELATED"/>
    <property type="match status" value="1"/>
</dbReference>
<feature type="region of interest" description="Disordered" evidence="3">
    <location>
        <begin position="29"/>
        <end position="56"/>
    </location>
</feature>
<sequence>MQRLSNRGPVALLVLMSLSFGACRGESTPPLFTGDLGRQDSEPDKDAKKDPPTVAEPERKLWFSSGPGRDAILARERQNFPAAVKLLDEVLQDGALAADDRGAALWLRALEDLRAQKYAEGARRLAEARTAPGLSAVAPRLRLLESQAWLDAGMPDKAVAPLAGLVEAAAGTAIEPAATITGADAKARTGDRAGALAQYAGFLAKFPESPRRHEVRAKRARLLAEGEAPEELREAIELYEKLLLDVPLSDYGSEAEERLPALAQKVGLRRSFTEDRDAMRQRQLAKIRDQLARSRYAAVLRDVDEFLALQPPEADRCEALFLKGTAIFKQRKRAKSRPVFESAAMACRKAGPVRKDTLVKALYQAGRGRYAEGEYERAAKQFTAVADEFPDHSYADDSLLLAGESWAEKSDKPRERQAYERMLGEFAGGDMAFEARRRLLVLALTQDRPADALKLADDGLAGKGLDLRDRAKLHYFRGRGLHRLGRADDAVTAWLDVVATAPLSYPGLQAMSRLREAGDEPLARGIAALSKAADQSAPRLDLPATPAAERALLLARLGLGDEAREELSEAKIDGWPAAAVLAQAGLYGESQRLLGALGSSWRQSPPGVANRELWTIAHPLAFSDLVRAGEGAHQVPWFLTFAIMQTESRFEPGVTSWAGARGLVQLMPATAKDLARQAGVESFNDARLHDPSLNLDLGTLYLGNLVRRYGGDEAAVPLAIPSYNAGAGAVDKWLEKRKDWDFDLFIEAIPYDETRAYTQSVLERWLSYRWLHAPAEFTPAQRLPYVPLTLPSRARGVAPGPIDHG</sequence>
<dbReference type="InterPro" id="IPR019734">
    <property type="entry name" value="TPR_rpt"/>
</dbReference>
<name>A0ABT5E9R0_9BACT</name>
<keyword evidence="2" id="KW-0802">TPR repeat</keyword>
<gene>
    <name evidence="6" type="ORF">POL25_37240</name>
</gene>